<sequence>MDPLTAIGLASNILSFIDFGAKVVSRAVDVYGSASGLTSEDQISEGIATHMCYLCSKLRQPQGTQLTGEEVALANLAAKCEDLSKQIIALVEKSKPKTSDSKWATALASVKPSLSLQLSYLTR</sequence>
<accession>A0AAN7C2P3</accession>
<dbReference type="Proteomes" id="UP001303760">
    <property type="component" value="Unassembled WGS sequence"/>
</dbReference>
<proteinExistence type="predicted"/>
<reference evidence="1" key="2">
    <citation type="submission" date="2023-05" db="EMBL/GenBank/DDBJ databases">
        <authorList>
            <consortium name="Lawrence Berkeley National Laboratory"/>
            <person name="Steindorff A."/>
            <person name="Hensen N."/>
            <person name="Bonometti L."/>
            <person name="Westerberg I."/>
            <person name="Brannstrom I.O."/>
            <person name="Guillou S."/>
            <person name="Cros-Aarteil S."/>
            <person name="Calhoun S."/>
            <person name="Haridas S."/>
            <person name="Kuo A."/>
            <person name="Mondo S."/>
            <person name="Pangilinan J."/>
            <person name="Riley R."/>
            <person name="Labutti K."/>
            <person name="Andreopoulos B."/>
            <person name="Lipzen A."/>
            <person name="Chen C."/>
            <person name="Yanf M."/>
            <person name="Daum C."/>
            <person name="Ng V."/>
            <person name="Clum A."/>
            <person name="Ohm R."/>
            <person name="Martin F."/>
            <person name="Silar P."/>
            <person name="Natvig D."/>
            <person name="Lalanne C."/>
            <person name="Gautier V."/>
            <person name="Ament-Velasquez S.L."/>
            <person name="Kruys A."/>
            <person name="Hutchinson M.I."/>
            <person name="Powell A.J."/>
            <person name="Barry K."/>
            <person name="Miller A.N."/>
            <person name="Grigoriev I.V."/>
            <person name="Debuchy R."/>
            <person name="Gladieux P."/>
            <person name="Thoren M.H."/>
            <person name="Johannesson H."/>
        </authorList>
    </citation>
    <scope>NUCLEOTIDE SEQUENCE</scope>
    <source>
        <strain evidence="1">CBS 532.94</strain>
    </source>
</reference>
<dbReference type="AlphaFoldDB" id="A0AAN7C2P3"/>
<evidence type="ECO:0008006" key="3">
    <source>
        <dbReference type="Google" id="ProtNLM"/>
    </source>
</evidence>
<keyword evidence="2" id="KW-1185">Reference proteome</keyword>
<evidence type="ECO:0000313" key="2">
    <source>
        <dbReference type="Proteomes" id="UP001303760"/>
    </source>
</evidence>
<gene>
    <name evidence="1" type="ORF">C8A03DRAFT_37969</name>
</gene>
<protein>
    <recommendedName>
        <fullName evidence="3">Fungal N-terminal domain-containing protein</fullName>
    </recommendedName>
</protein>
<name>A0AAN7C2P3_9PEZI</name>
<dbReference type="EMBL" id="MU860393">
    <property type="protein sequence ID" value="KAK4234261.1"/>
    <property type="molecule type" value="Genomic_DNA"/>
</dbReference>
<comment type="caution">
    <text evidence="1">The sequence shown here is derived from an EMBL/GenBank/DDBJ whole genome shotgun (WGS) entry which is preliminary data.</text>
</comment>
<organism evidence="1 2">
    <name type="scientific">Achaetomium macrosporum</name>
    <dbReference type="NCBI Taxonomy" id="79813"/>
    <lineage>
        <taxon>Eukaryota</taxon>
        <taxon>Fungi</taxon>
        <taxon>Dikarya</taxon>
        <taxon>Ascomycota</taxon>
        <taxon>Pezizomycotina</taxon>
        <taxon>Sordariomycetes</taxon>
        <taxon>Sordariomycetidae</taxon>
        <taxon>Sordariales</taxon>
        <taxon>Chaetomiaceae</taxon>
        <taxon>Achaetomium</taxon>
    </lineage>
</organism>
<reference evidence="1" key="1">
    <citation type="journal article" date="2023" name="Mol. Phylogenet. Evol.">
        <title>Genome-scale phylogeny and comparative genomics of the fungal order Sordariales.</title>
        <authorList>
            <person name="Hensen N."/>
            <person name="Bonometti L."/>
            <person name="Westerberg I."/>
            <person name="Brannstrom I.O."/>
            <person name="Guillou S."/>
            <person name="Cros-Aarteil S."/>
            <person name="Calhoun S."/>
            <person name="Haridas S."/>
            <person name="Kuo A."/>
            <person name="Mondo S."/>
            <person name="Pangilinan J."/>
            <person name="Riley R."/>
            <person name="LaButti K."/>
            <person name="Andreopoulos B."/>
            <person name="Lipzen A."/>
            <person name="Chen C."/>
            <person name="Yan M."/>
            <person name="Daum C."/>
            <person name="Ng V."/>
            <person name="Clum A."/>
            <person name="Steindorff A."/>
            <person name="Ohm R.A."/>
            <person name="Martin F."/>
            <person name="Silar P."/>
            <person name="Natvig D.O."/>
            <person name="Lalanne C."/>
            <person name="Gautier V."/>
            <person name="Ament-Velasquez S.L."/>
            <person name="Kruys A."/>
            <person name="Hutchinson M.I."/>
            <person name="Powell A.J."/>
            <person name="Barry K."/>
            <person name="Miller A.N."/>
            <person name="Grigoriev I.V."/>
            <person name="Debuchy R."/>
            <person name="Gladieux P."/>
            <person name="Hiltunen Thoren M."/>
            <person name="Johannesson H."/>
        </authorList>
    </citation>
    <scope>NUCLEOTIDE SEQUENCE</scope>
    <source>
        <strain evidence="1">CBS 532.94</strain>
    </source>
</reference>
<evidence type="ECO:0000313" key="1">
    <source>
        <dbReference type="EMBL" id="KAK4234261.1"/>
    </source>
</evidence>